<dbReference type="OrthoDB" id="2130169at2759"/>
<sequence length="337" mass="36812">MTKIFLTGTSGYIGGQVLYDLVAGHPEYEITTVVRSSASAKRIEEAYPKVRVLQGDFDDVELIEREASQANIVLHLGANKHIPSVEAIHRGLKKQDGGHWIQVSGASGLASREIADSSFQPGSPSDAVWDDLNGIADIRSLIRAHSFRQVDNYILDVAAKDPKIKTAVVWPPIIYGEAQGPVNQRSIQIPTLSRVAIEKGHAVQAGDALNRWGNVHIRDLGKLFYNLVEAAVKGNQPEKLWGENGIYLTASGETTFADISQRISRAALDQKLLKDDKIDKLVKPELDQVLPAGSVMYGTNARGEGKRAKELLGWAPKEHSLEDEIPKTVTDVASRKA</sequence>
<protein>
    <submittedName>
        <fullName evidence="2">Nad dependent epimerase dehydratase family</fullName>
    </submittedName>
</protein>
<dbReference type="GO" id="GO:0005737">
    <property type="term" value="C:cytoplasm"/>
    <property type="evidence" value="ECO:0007669"/>
    <property type="project" value="TreeGrafter"/>
</dbReference>
<dbReference type="InterPro" id="IPR036291">
    <property type="entry name" value="NAD(P)-bd_dom_sf"/>
</dbReference>
<evidence type="ECO:0000313" key="3">
    <source>
        <dbReference type="Proteomes" id="UP000554235"/>
    </source>
</evidence>
<dbReference type="InterPro" id="IPR016040">
    <property type="entry name" value="NAD(P)-bd_dom"/>
</dbReference>
<dbReference type="GO" id="GO:0004029">
    <property type="term" value="F:aldehyde dehydrogenase (NAD+) activity"/>
    <property type="evidence" value="ECO:0007669"/>
    <property type="project" value="TreeGrafter"/>
</dbReference>
<dbReference type="Pfam" id="PF13460">
    <property type="entry name" value="NAD_binding_10"/>
    <property type="match status" value="1"/>
</dbReference>
<organism evidence="2 3">
    <name type="scientific">Fusarium albosuccineum</name>
    <dbReference type="NCBI Taxonomy" id="1237068"/>
    <lineage>
        <taxon>Eukaryota</taxon>
        <taxon>Fungi</taxon>
        <taxon>Dikarya</taxon>
        <taxon>Ascomycota</taxon>
        <taxon>Pezizomycotina</taxon>
        <taxon>Sordariomycetes</taxon>
        <taxon>Hypocreomycetidae</taxon>
        <taxon>Hypocreales</taxon>
        <taxon>Nectriaceae</taxon>
        <taxon>Fusarium</taxon>
        <taxon>Fusarium decemcellulare species complex</taxon>
    </lineage>
</organism>
<name>A0A8H4LP01_9HYPO</name>
<comment type="caution">
    <text evidence="2">The sequence shown here is derived from an EMBL/GenBank/DDBJ whole genome shotgun (WGS) entry which is preliminary data.</text>
</comment>
<dbReference type="SUPFAM" id="SSF51735">
    <property type="entry name" value="NAD(P)-binding Rossmann-fold domains"/>
    <property type="match status" value="1"/>
</dbReference>
<gene>
    <name evidence="2" type="ORF">FALBO_239</name>
</gene>
<dbReference type="AlphaFoldDB" id="A0A8H4LP01"/>
<dbReference type="Gene3D" id="3.40.50.720">
    <property type="entry name" value="NAD(P)-binding Rossmann-like Domain"/>
    <property type="match status" value="1"/>
</dbReference>
<accession>A0A8H4LP01</accession>
<evidence type="ECO:0000259" key="1">
    <source>
        <dbReference type="Pfam" id="PF13460"/>
    </source>
</evidence>
<dbReference type="EMBL" id="JAADYS010000031">
    <property type="protein sequence ID" value="KAF4472852.1"/>
    <property type="molecule type" value="Genomic_DNA"/>
</dbReference>
<feature type="domain" description="NAD(P)-binding" evidence="1">
    <location>
        <begin position="8"/>
        <end position="106"/>
    </location>
</feature>
<keyword evidence="3" id="KW-1185">Reference proteome</keyword>
<proteinExistence type="predicted"/>
<dbReference type="PANTHER" id="PTHR48079">
    <property type="entry name" value="PROTEIN YEEZ"/>
    <property type="match status" value="1"/>
</dbReference>
<reference evidence="2 3" key="1">
    <citation type="submission" date="2020-01" db="EMBL/GenBank/DDBJ databases">
        <title>Identification and distribution of gene clusters putatively required for synthesis of sphingolipid metabolism inhibitors in phylogenetically diverse species of the filamentous fungus Fusarium.</title>
        <authorList>
            <person name="Kim H.-S."/>
            <person name="Busman M."/>
            <person name="Brown D.W."/>
            <person name="Divon H."/>
            <person name="Uhlig S."/>
            <person name="Proctor R.H."/>
        </authorList>
    </citation>
    <scope>NUCLEOTIDE SEQUENCE [LARGE SCALE GENOMIC DNA]</scope>
    <source>
        <strain evidence="2 3">NRRL 20459</strain>
    </source>
</reference>
<dbReference type="Proteomes" id="UP000554235">
    <property type="component" value="Unassembled WGS sequence"/>
</dbReference>
<dbReference type="InterPro" id="IPR051783">
    <property type="entry name" value="NAD(P)-dependent_oxidoreduct"/>
</dbReference>
<dbReference type="PANTHER" id="PTHR48079:SF8">
    <property type="entry name" value="NAD(P)-BINDING DOMAIN-CONTAINING PROTEIN"/>
    <property type="match status" value="1"/>
</dbReference>
<evidence type="ECO:0000313" key="2">
    <source>
        <dbReference type="EMBL" id="KAF4472852.1"/>
    </source>
</evidence>